<feature type="repeat" description="RCC1" evidence="1">
    <location>
        <begin position="309"/>
        <end position="358"/>
    </location>
</feature>
<feature type="compositionally biased region" description="Polar residues" evidence="3">
    <location>
        <begin position="180"/>
        <end position="192"/>
    </location>
</feature>
<dbReference type="SUPFAM" id="SSF50985">
    <property type="entry name" value="RCC1/BLIP-II"/>
    <property type="match status" value="1"/>
</dbReference>
<feature type="region of interest" description="Disordered" evidence="3">
    <location>
        <begin position="507"/>
        <end position="627"/>
    </location>
</feature>
<feature type="coiled-coil region" evidence="2">
    <location>
        <begin position="1848"/>
        <end position="1908"/>
    </location>
</feature>
<feature type="compositionally biased region" description="Basic and acidic residues" evidence="3">
    <location>
        <begin position="2112"/>
        <end position="2129"/>
    </location>
</feature>
<evidence type="ECO:0008006" key="6">
    <source>
        <dbReference type="Google" id="ProtNLM"/>
    </source>
</evidence>
<feature type="compositionally biased region" description="Polar residues" evidence="3">
    <location>
        <begin position="925"/>
        <end position="934"/>
    </location>
</feature>
<feature type="region of interest" description="Disordered" evidence="3">
    <location>
        <begin position="2182"/>
        <end position="2240"/>
    </location>
</feature>
<feature type="region of interest" description="Disordered" evidence="3">
    <location>
        <begin position="770"/>
        <end position="819"/>
    </location>
</feature>
<feature type="compositionally biased region" description="Basic and acidic residues" evidence="3">
    <location>
        <begin position="2277"/>
        <end position="2293"/>
    </location>
</feature>
<dbReference type="Pfam" id="PF00415">
    <property type="entry name" value="RCC1"/>
    <property type="match status" value="1"/>
</dbReference>
<feature type="compositionally biased region" description="Basic residues" evidence="3">
    <location>
        <begin position="2411"/>
        <end position="2420"/>
    </location>
</feature>
<dbReference type="VEuPathDB" id="PlasmoDB:C922_01633"/>
<dbReference type="GO" id="GO:0016020">
    <property type="term" value="C:membrane"/>
    <property type="evidence" value="ECO:0007669"/>
    <property type="project" value="TreeGrafter"/>
</dbReference>
<dbReference type="GO" id="GO:0031267">
    <property type="term" value="F:small GTPase binding"/>
    <property type="evidence" value="ECO:0007669"/>
    <property type="project" value="TreeGrafter"/>
</dbReference>
<feature type="compositionally biased region" description="Basic and acidic residues" evidence="3">
    <location>
        <begin position="1537"/>
        <end position="1555"/>
    </location>
</feature>
<feature type="compositionally biased region" description="Polar residues" evidence="3">
    <location>
        <begin position="529"/>
        <end position="540"/>
    </location>
</feature>
<feature type="region of interest" description="Disordered" evidence="3">
    <location>
        <begin position="1594"/>
        <end position="1663"/>
    </location>
</feature>
<dbReference type="RefSeq" id="XP_008815458.1">
    <property type="nucleotide sequence ID" value="XM_008817236.1"/>
</dbReference>
<reference evidence="4 5" key="1">
    <citation type="submission" date="2013-02" db="EMBL/GenBank/DDBJ databases">
        <title>The Genome Sequence of Plasmodium inui San Antonio 1.</title>
        <authorList>
            <consortium name="The Broad Institute Genome Sequencing Platform"/>
            <consortium name="The Broad Institute Genome Sequencing Center for Infectious Disease"/>
            <person name="Neafsey D."/>
            <person name="Cheeseman I."/>
            <person name="Volkman S."/>
            <person name="Adams J."/>
            <person name="Walker B."/>
            <person name="Young S.K."/>
            <person name="Zeng Q."/>
            <person name="Gargeya S."/>
            <person name="Fitzgerald M."/>
            <person name="Haas B."/>
            <person name="Abouelleil A."/>
            <person name="Alvarado L."/>
            <person name="Arachchi H.M."/>
            <person name="Berlin A.M."/>
            <person name="Chapman S.B."/>
            <person name="Dewar J."/>
            <person name="Goldberg J."/>
            <person name="Griggs A."/>
            <person name="Gujja S."/>
            <person name="Hansen M."/>
            <person name="Howarth C."/>
            <person name="Imamovic A."/>
            <person name="Larimer J."/>
            <person name="McCowan C."/>
            <person name="Murphy C."/>
            <person name="Neiman D."/>
            <person name="Pearson M."/>
            <person name="Priest M."/>
            <person name="Roberts A."/>
            <person name="Saif S."/>
            <person name="Shea T."/>
            <person name="Sisk P."/>
            <person name="Sykes S."/>
            <person name="Wortman J."/>
            <person name="Nusbaum C."/>
            <person name="Birren B."/>
        </authorList>
    </citation>
    <scope>NUCLEOTIDE SEQUENCE [LARGE SCALE GENOMIC DNA]</scope>
    <source>
        <strain evidence="4 5">San Antonio 1</strain>
    </source>
</reference>
<feature type="region of interest" description="Disordered" evidence="3">
    <location>
        <begin position="2044"/>
        <end position="2136"/>
    </location>
</feature>
<feature type="compositionally biased region" description="Basic and acidic residues" evidence="3">
    <location>
        <begin position="193"/>
        <end position="204"/>
    </location>
</feature>
<organism evidence="4 5">
    <name type="scientific">Plasmodium inui San Antonio 1</name>
    <dbReference type="NCBI Taxonomy" id="1237626"/>
    <lineage>
        <taxon>Eukaryota</taxon>
        <taxon>Sar</taxon>
        <taxon>Alveolata</taxon>
        <taxon>Apicomplexa</taxon>
        <taxon>Aconoidasida</taxon>
        <taxon>Haemosporida</taxon>
        <taxon>Plasmodiidae</taxon>
        <taxon>Plasmodium</taxon>
        <taxon>Plasmodium (Plasmodium)</taxon>
    </lineage>
</organism>
<feature type="region of interest" description="Disordered" evidence="3">
    <location>
        <begin position="1272"/>
        <end position="1291"/>
    </location>
</feature>
<feature type="region of interest" description="Disordered" evidence="3">
    <location>
        <begin position="2411"/>
        <end position="2442"/>
    </location>
</feature>
<feature type="region of interest" description="Disordered" evidence="3">
    <location>
        <begin position="1682"/>
        <end position="1707"/>
    </location>
</feature>
<evidence type="ECO:0000256" key="1">
    <source>
        <dbReference type="PROSITE-ProRule" id="PRU00235"/>
    </source>
</evidence>
<feature type="region of interest" description="Disordered" evidence="3">
    <location>
        <begin position="2525"/>
        <end position="2554"/>
    </location>
</feature>
<feature type="compositionally biased region" description="Basic and acidic residues" evidence="3">
    <location>
        <begin position="1610"/>
        <end position="1620"/>
    </location>
</feature>
<keyword evidence="5" id="KW-1185">Reference proteome</keyword>
<sequence>MSGYKRGSKIHVFVINDVKNEEGEKEELDHAYNADGETLKGGNPTGDIGIEGDKPKVMNSKKNKKKEIIRHKMYHPQVKIVKVSCGKSIIGFLSVVGKIYCWQLNDFDDFDKNVPYLLVDSVLKNKIIHDVSSGDSHIAFISKEGELFTYGDNTYGQLGNGNDASFECEDELESIRECTPDSTSGTVPSFSTLEKDVGGPRNHEEVDTRTKKKQHKLNKVNKVKKVHKVDVQNNIVKCVYSRDRYTLYLTIDGFLYGFGLINEHFIQGEKNKAKKKRILTKPYLIDTNNIAFKKIAIGNDFILGISFNNSLYSWGDNTNGVLGYDDCTECHEPKLVDSIKNVTYVSAGKVSLCKTGEDDLYIWGGIYGCKPSMVKNKFSQMIINRNFIIGLCAKKNIWVKKIDTLSHGYYINNLKIDLLCSYDNLIIGVENHLEGELEPVHTDAKVAIQSGSIREGKHQVENIPLGEDDLVHFAEAERVDAPKDSAEHVDEARKGVQVIDDEYDGLAYVSGGNVTSGDTPPQQEKESEQGVSPNDQSVRTVPTAGKGPPSDVRKDVAQNGDEQISNEDSPPNKYLTGEQEKSNGIPQVGPKSGFAKMNQLEYEGMTKSDSPKVDSKNGSNCMETKSDSWDWKENITRETEPAENTYHKVIDTETKEDDYFDEDYYDEEDHYDDEEEHFLATNFYGKPEIPNLSEIPGGLDTKRILKGKEKLNLKSALKKFPSSERLKKSVSFSNYVYDLARSNYELMSGVSSSEEMETMNETSARNTTIVDGTNQRGEPPLSTLPIFHYDSPRDKETNGSEPVSVDVEAKKEGTSHHPDEDILVNGLEDMPHENPSEDKLNSQFIWDDPPQEECMSQEASLNEDWNNNIAGQTKEEGCSPLNATADGIRGRVRMYVDNPDKEGALKGDTKYVSPLINDPDDKVGSVQNSPTKSVDTRCTNWGATIHEEQSYNIAGNKAGFTFERTKPFPSEDYDMEWGLSQRGSPIAASFKERKKDDKEKREVNMEINCTQKGGFKQTEEYHIVDGNSNESYQHIDDEPSKGEIVISEEKKCESGFDWNENSAILSGVMRKNHQRRKTNQQGRKTNQSCAKWKDLQKTNKLKIKYHIYKKRKCRIREEKVDVPNEMPSVGTELTLLHPPQVERQKMTKLKRTPIQLKEAKEGNDQVDLPLVEGNPVITTNVTVPSDICQCCGGLSTTHTVNLQVVKKEDSTHKRGDSQRISLEDGCTKNTSILVDKEASNRDNNACVKEKNTKKTLNNDNAKNLKTHKTGKKQVLSKNKDKPVCSKMGSASKRGVQSGALGTITFGENDQNGSNTNGIIVGCSALKCRNGRKIGAATMRRNSSASNIYNDVCEGASEESEQKCSKLKRNNYFSDTEKRTTSFDDAYSSNTSHLRPIRILSKIESYTSHYDNSIGEISEKKLNVNLECMKETGEGAKNTEYPFQLGLNHPVVHLENDFLSRGTMDNCAGKKSLHRSDHSLKRDTCWGQHFPPNRSVSEGDASPSFDGSVDSKLCRKIQGIGKDTSRCYSEGEKVTRTCSEVVKKRSNKQERDNQKRDKQKRNKQKSDKLPGEKTTQPSGESQLARLECTIDQHLCSYDGEKNPPQTNSQMVRHDEAAHPRVEAVGAARSSPKKKLKRKNNEGTLCLYSRSGSNDTKVAVPKKGNQNESVETYPILSKQSLSKCKGRIRARSGSKDSGEGGKMNQTAKQSEIVLVGEEGKKKQKKIASSTKRISSECNDGSGRDILKKLGKQIRRMKNDIALDRDYSGKVDRVKCREQKDDGGSTAEIELIDEEESPQRNKKCERLYQKVRRKLRDDPVDGEKPHLGNEKKRMKKLLKDVKYIYEEYKCIKKEKEENEKKKNYLKKVLENTVMKTNQVIRLNKSSFQVYIDKMRKENLFLKNELDEESHQHHYDLQQLVNKITHLEQVKDLIARQNEEFTKRNSILTIECEKYKKREVEMSKAFDSYKKNLEKEKKKKKYILRKIEHSLRNWETDYNELKHKYNSVKAQNGELLKRSDELAERNDDLVQKNELLREEARALRRELQSRKHLMGGKSAQQVGALGAKGTPSKRDTTSTATTNNNSTLGDLPTGSSTRSSAKRTHGRHPLSVEAGEETKSSETEAKQELHLEEGNTSNGEALSTQLAFLKDRLKQKWNPSKKDDSLMDPFLEGIIQMAVNLLGEQNERRGSGKSRGSGSHLSSVHSNDEDPNGAANFVNTARSDKTANTNNTGTRRGGTPEDGNLKMLVMEQMEETMRFPERIKQNCAQNNEGEATTQQLQEHHLLSNETTESKTDTYETLSSETHVDFEESFSLQTITREGNFDTTRENSTKGGVRKWVNHKVNYTPSENLTELKHTTDNGIHPDVANETTEKVNNLNGTNGANAASGILHWGDNDGEGSQMGDQHIVKALLERKKKKKKKLHSGKDNYNDEETHKTNEHPLDERILKTKIRGLNEKSLTKGMGVNGSSLQSNEVITRALSKKNTQLKEIQKNDFSLLHDTNNINKNNTSDEVPTANDALTERRKVTHAGDGKIAEPALTDGTHKKNGPGDNSKGKKKELNAMLDCIFDTSSDHSSISANMVDIQSLIESNLKNIFSAQD</sequence>
<dbReference type="Proteomes" id="UP000030640">
    <property type="component" value="Unassembled WGS sequence"/>
</dbReference>
<feature type="compositionally biased region" description="Basic and acidic residues" evidence="3">
    <location>
        <begin position="604"/>
        <end position="615"/>
    </location>
</feature>
<evidence type="ECO:0000256" key="2">
    <source>
        <dbReference type="SAM" id="Coils"/>
    </source>
</evidence>
<dbReference type="OrthoDB" id="10256179at2759"/>
<feature type="compositionally biased region" description="Polar residues" evidence="3">
    <location>
        <begin position="2267"/>
        <end position="2276"/>
    </location>
</feature>
<dbReference type="GeneID" id="20036907"/>
<feature type="compositionally biased region" description="Low complexity" evidence="3">
    <location>
        <begin position="2190"/>
        <end position="2201"/>
    </location>
</feature>
<feature type="compositionally biased region" description="Polar residues" evidence="3">
    <location>
        <begin position="512"/>
        <end position="522"/>
    </location>
</feature>
<accession>W7ARG4</accession>
<dbReference type="Pfam" id="PF13540">
    <property type="entry name" value="RCC1_2"/>
    <property type="match status" value="1"/>
</dbReference>
<feature type="compositionally biased region" description="Basic and acidic residues" evidence="3">
    <location>
        <begin position="807"/>
        <end position="819"/>
    </location>
</feature>
<dbReference type="PROSITE" id="PS50012">
    <property type="entry name" value="RCC1_3"/>
    <property type="match status" value="1"/>
</dbReference>
<dbReference type="InterPro" id="IPR028641">
    <property type="entry name" value="RCC2"/>
</dbReference>
<feature type="compositionally biased region" description="Basic and acidic residues" evidence="3">
    <location>
        <begin position="2421"/>
        <end position="2442"/>
    </location>
</feature>
<dbReference type="PRINTS" id="PR00633">
    <property type="entry name" value="RCCNDNSATION"/>
</dbReference>
<dbReference type="PROSITE" id="PS00626">
    <property type="entry name" value="RCC1_2"/>
    <property type="match status" value="1"/>
</dbReference>
<evidence type="ECO:0000256" key="3">
    <source>
        <dbReference type="SAM" id="MobiDB-lite"/>
    </source>
</evidence>
<feature type="region of interest" description="Disordered" evidence="3">
    <location>
        <begin position="2267"/>
        <end position="2293"/>
    </location>
</feature>
<evidence type="ECO:0000313" key="5">
    <source>
        <dbReference type="Proteomes" id="UP000030640"/>
    </source>
</evidence>
<dbReference type="InterPro" id="IPR009091">
    <property type="entry name" value="RCC1/BLIP-II"/>
</dbReference>
<feature type="region of interest" description="Disordered" evidence="3">
    <location>
        <begin position="1481"/>
        <end position="1508"/>
    </location>
</feature>
<evidence type="ECO:0000313" key="4">
    <source>
        <dbReference type="EMBL" id="EUD68021.1"/>
    </source>
</evidence>
<feature type="compositionally biased region" description="Polar residues" evidence="3">
    <location>
        <begin position="560"/>
        <end position="569"/>
    </location>
</feature>
<feature type="region of interest" description="Disordered" evidence="3">
    <location>
        <begin position="1537"/>
        <end position="1582"/>
    </location>
</feature>
<dbReference type="PANTHER" id="PTHR46207:SF1">
    <property type="entry name" value="PROTEIN RCC2"/>
    <property type="match status" value="1"/>
</dbReference>
<feature type="region of interest" description="Disordered" evidence="3">
    <location>
        <begin position="179"/>
        <end position="204"/>
    </location>
</feature>
<dbReference type="EMBL" id="KI965464">
    <property type="protein sequence ID" value="EUD68021.1"/>
    <property type="molecule type" value="Genomic_DNA"/>
</dbReference>
<dbReference type="Gene3D" id="2.130.10.30">
    <property type="entry name" value="Regulator of chromosome condensation 1/beta-lactamase-inhibitor protein II"/>
    <property type="match status" value="2"/>
</dbReference>
<gene>
    <name evidence="4" type="ORF">C922_01633</name>
</gene>
<feature type="compositionally biased region" description="Low complexity" evidence="3">
    <location>
        <begin position="2073"/>
        <end position="2083"/>
    </location>
</feature>
<keyword evidence="2" id="KW-0175">Coiled coil</keyword>
<protein>
    <recommendedName>
        <fullName evidence="6">Regulator of chromosome condensation</fullName>
    </recommendedName>
</protein>
<dbReference type="PANTHER" id="PTHR46207">
    <property type="entry name" value="PROTEIN RCC2"/>
    <property type="match status" value="1"/>
</dbReference>
<proteinExistence type="predicted"/>
<dbReference type="InterPro" id="IPR000408">
    <property type="entry name" value="Reg_chr_condens"/>
</dbReference>
<feature type="region of interest" description="Disordered" evidence="3">
    <location>
        <begin position="915"/>
        <end position="934"/>
    </location>
</feature>
<name>W7ARG4_9APIC</name>